<keyword evidence="2" id="KW-1185">Reference proteome</keyword>
<dbReference type="InterPro" id="IPR009778">
    <property type="entry name" value="ROF"/>
</dbReference>
<sequence>MINCELHDYIEIACMQQLPIRLKLKSGSILKGTALDTQRNNKGEECVKINSDSHHLLVVLDDLATMEALIANPHFSCVKFD</sequence>
<evidence type="ECO:0000313" key="2">
    <source>
        <dbReference type="Proteomes" id="UP001069090"/>
    </source>
</evidence>
<comment type="caution">
    <text evidence="1">The sequence shown here is derived from an EMBL/GenBank/DDBJ whole genome shotgun (WGS) entry which is preliminary data.</text>
</comment>
<dbReference type="RefSeq" id="WP_258331175.1">
    <property type="nucleotide sequence ID" value="NZ_JAPTGG010000005.1"/>
</dbReference>
<dbReference type="InterPro" id="IPR038626">
    <property type="entry name" value="Rof-like_sf"/>
</dbReference>
<dbReference type="AlphaFoldDB" id="A0A9J6RM09"/>
<dbReference type="InterPro" id="IPR023534">
    <property type="entry name" value="Rof/RNase_P-like"/>
</dbReference>
<dbReference type="EMBL" id="JAPTGG010000005">
    <property type="protein sequence ID" value="MCZ0865021.1"/>
    <property type="molecule type" value="Genomic_DNA"/>
</dbReference>
<dbReference type="Proteomes" id="UP001069090">
    <property type="component" value="Unassembled WGS sequence"/>
</dbReference>
<gene>
    <name evidence="1" type="ORF">O0V09_07400</name>
</gene>
<proteinExistence type="predicted"/>
<name>A0A9J6RM09_9GAMM</name>
<accession>A0A9J6RM09</accession>
<dbReference type="SUPFAM" id="SSF101744">
    <property type="entry name" value="Rof/RNase P subunit-like"/>
    <property type="match status" value="1"/>
</dbReference>
<dbReference type="Pfam" id="PF07073">
    <property type="entry name" value="ROF"/>
    <property type="match status" value="1"/>
</dbReference>
<organism evidence="1 2">
    <name type="scientific">Dasania phycosphaerae</name>
    <dbReference type="NCBI Taxonomy" id="2950436"/>
    <lineage>
        <taxon>Bacteria</taxon>
        <taxon>Pseudomonadati</taxon>
        <taxon>Pseudomonadota</taxon>
        <taxon>Gammaproteobacteria</taxon>
        <taxon>Cellvibrionales</taxon>
        <taxon>Spongiibacteraceae</taxon>
        <taxon>Dasania</taxon>
    </lineage>
</organism>
<evidence type="ECO:0000313" key="1">
    <source>
        <dbReference type="EMBL" id="MCZ0865021.1"/>
    </source>
</evidence>
<reference evidence="1 2" key="1">
    <citation type="submission" date="2022-12" db="EMBL/GenBank/DDBJ databases">
        <title>Dasania phycosphaerae sp. nov., isolated from particulate material of the south coast of Korea.</title>
        <authorList>
            <person name="Jiang Y."/>
        </authorList>
    </citation>
    <scope>NUCLEOTIDE SEQUENCE [LARGE SCALE GENOMIC DNA]</scope>
    <source>
        <strain evidence="1 2">GY-19</strain>
    </source>
</reference>
<protein>
    <submittedName>
        <fullName evidence="1">Rho-binding antiterminator</fullName>
    </submittedName>
</protein>
<dbReference type="Gene3D" id="2.30.30.400">
    <property type="entry name" value="Rof-like"/>
    <property type="match status" value="1"/>
</dbReference>